<evidence type="ECO:0000313" key="7">
    <source>
        <dbReference type="EMBL" id="MER6434493.1"/>
    </source>
</evidence>
<dbReference type="PANTHER" id="PTHR43229:SF6">
    <property type="entry name" value="ABC-TYPE MULTIDRUG TRANSPORT SYSTEM, PERMEASE COMPONENT"/>
    <property type="match status" value="1"/>
</dbReference>
<dbReference type="RefSeq" id="WP_352066309.1">
    <property type="nucleotide sequence ID" value="NZ_JBEPAZ010000122.1"/>
</dbReference>
<dbReference type="InterPro" id="IPR051784">
    <property type="entry name" value="Nod_factor_ABC_transporter"/>
</dbReference>
<feature type="transmembrane region" description="Helical" evidence="5">
    <location>
        <begin position="139"/>
        <end position="162"/>
    </location>
</feature>
<keyword evidence="2 5" id="KW-0812">Transmembrane</keyword>
<proteinExistence type="predicted"/>
<dbReference type="InterPro" id="IPR013525">
    <property type="entry name" value="ABC2_TM"/>
</dbReference>
<reference evidence="7 8" key="1">
    <citation type="submission" date="2024-06" db="EMBL/GenBank/DDBJ databases">
        <title>The Natural Products Discovery Center: Release of the First 8490 Sequenced Strains for Exploring Actinobacteria Biosynthetic Diversity.</title>
        <authorList>
            <person name="Kalkreuter E."/>
            <person name="Kautsar S.A."/>
            <person name="Yang D."/>
            <person name="Bader C.D."/>
            <person name="Teijaro C.N."/>
            <person name="Fluegel L."/>
            <person name="Davis C.M."/>
            <person name="Simpson J.R."/>
            <person name="Lauterbach L."/>
            <person name="Steele A.D."/>
            <person name="Gui C."/>
            <person name="Meng S."/>
            <person name="Li G."/>
            <person name="Viehrig K."/>
            <person name="Ye F."/>
            <person name="Su P."/>
            <person name="Kiefer A.F."/>
            <person name="Nichols A."/>
            <person name="Cepeda A.J."/>
            <person name="Yan W."/>
            <person name="Fan B."/>
            <person name="Jiang Y."/>
            <person name="Adhikari A."/>
            <person name="Zheng C.-J."/>
            <person name="Schuster L."/>
            <person name="Cowan T.M."/>
            <person name="Smanski M.J."/>
            <person name="Chevrette M.G."/>
            <person name="De Carvalho L.P.S."/>
            <person name="Shen B."/>
        </authorList>
    </citation>
    <scope>NUCLEOTIDE SEQUENCE [LARGE SCALE GENOMIC DNA]</scope>
    <source>
        <strain evidence="7 8">NPDC001166</strain>
    </source>
</reference>
<dbReference type="Pfam" id="PF01061">
    <property type="entry name" value="ABC2_membrane"/>
    <property type="match status" value="1"/>
</dbReference>
<evidence type="ECO:0000256" key="2">
    <source>
        <dbReference type="ARBA" id="ARBA00022692"/>
    </source>
</evidence>
<keyword evidence="3 5" id="KW-1133">Transmembrane helix</keyword>
<comment type="subcellular location">
    <subcellularLocation>
        <location evidence="1">Membrane</location>
        <topology evidence="1">Multi-pass membrane protein</topology>
    </subcellularLocation>
</comment>
<dbReference type="Proteomes" id="UP001470023">
    <property type="component" value="Unassembled WGS sequence"/>
</dbReference>
<evidence type="ECO:0000313" key="8">
    <source>
        <dbReference type="Proteomes" id="UP001470023"/>
    </source>
</evidence>
<protein>
    <submittedName>
        <fullName evidence="7">ABC transporter permease</fullName>
    </submittedName>
</protein>
<feature type="transmembrane region" description="Helical" evidence="5">
    <location>
        <begin position="26"/>
        <end position="45"/>
    </location>
</feature>
<feature type="transmembrane region" description="Helical" evidence="5">
    <location>
        <begin position="169"/>
        <end position="190"/>
    </location>
</feature>
<evidence type="ECO:0000256" key="3">
    <source>
        <dbReference type="ARBA" id="ARBA00022989"/>
    </source>
</evidence>
<organism evidence="7 8">
    <name type="scientific">Streptomyces sp. 900105245</name>
    <dbReference type="NCBI Taxonomy" id="3154379"/>
    <lineage>
        <taxon>Bacteria</taxon>
        <taxon>Bacillati</taxon>
        <taxon>Actinomycetota</taxon>
        <taxon>Actinomycetes</taxon>
        <taxon>Kitasatosporales</taxon>
        <taxon>Streptomycetaceae</taxon>
        <taxon>Streptomyces</taxon>
    </lineage>
</organism>
<name>A0ABV1UL80_9ACTN</name>
<dbReference type="PANTHER" id="PTHR43229">
    <property type="entry name" value="NODULATION PROTEIN J"/>
    <property type="match status" value="1"/>
</dbReference>
<keyword evidence="8" id="KW-1185">Reference proteome</keyword>
<dbReference type="EMBL" id="JBEPAZ010000122">
    <property type="protein sequence ID" value="MER6434493.1"/>
    <property type="molecule type" value="Genomic_DNA"/>
</dbReference>
<gene>
    <name evidence="7" type="ORF">ABT272_43875</name>
</gene>
<sequence length="261" mass="27841">MNRIRIVLLGGLMSYRALFGWTSPWILIPSFMVTPLAQILLFAYIGRSAGIGDDKFFVIGNALQYSAIPCLFGIGNTVVGERHHRTLGLVLTSPAPRLPLLLGRSLPVVLNGCAVAVFAFVAGSAVLGIPISWESLPWFVLAVVSTTIACTGLGLITAAFGLRFVDMAVLPNLVFGVLLVFSGANIPPALEPHWMLFVGRWLPFTHGIAAARLTTAGASHSGVGRLVTEELLLGLAYAALGTVLLRALERRSRHAATLEMT</sequence>
<feature type="transmembrane region" description="Helical" evidence="5">
    <location>
        <begin position="231"/>
        <end position="248"/>
    </location>
</feature>
<feature type="transmembrane region" description="Helical" evidence="5">
    <location>
        <begin position="108"/>
        <end position="133"/>
    </location>
</feature>
<evidence type="ECO:0000256" key="1">
    <source>
        <dbReference type="ARBA" id="ARBA00004141"/>
    </source>
</evidence>
<evidence type="ECO:0000256" key="5">
    <source>
        <dbReference type="SAM" id="Phobius"/>
    </source>
</evidence>
<comment type="caution">
    <text evidence="7">The sequence shown here is derived from an EMBL/GenBank/DDBJ whole genome shotgun (WGS) entry which is preliminary data.</text>
</comment>
<evidence type="ECO:0000259" key="6">
    <source>
        <dbReference type="Pfam" id="PF01061"/>
    </source>
</evidence>
<accession>A0ABV1UL80</accession>
<evidence type="ECO:0000256" key="4">
    <source>
        <dbReference type="ARBA" id="ARBA00023136"/>
    </source>
</evidence>
<keyword evidence="4 5" id="KW-0472">Membrane</keyword>
<feature type="domain" description="ABC-2 type transporter transmembrane" evidence="6">
    <location>
        <begin position="32"/>
        <end position="212"/>
    </location>
</feature>